<dbReference type="OrthoDB" id="10532352at2759"/>
<proteinExistence type="predicted"/>
<evidence type="ECO:0000256" key="1">
    <source>
        <dbReference type="SAM" id="MobiDB-lite"/>
    </source>
</evidence>
<name>A0A9W6F2Y1_9CHLO</name>
<reference evidence="2 3" key="1">
    <citation type="journal article" date="2023" name="Commun. Biol.">
        <title>Reorganization of the ancestral sex-determining regions during the evolution of trioecy in Pleodorina starrii.</title>
        <authorList>
            <person name="Takahashi K."/>
            <person name="Suzuki S."/>
            <person name="Kawai-Toyooka H."/>
            <person name="Yamamoto K."/>
            <person name="Hamaji T."/>
            <person name="Ootsuki R."/>
            <person name="Yamaguchi H."/>
            <person name="Kawachi M."/>
            <person name="Higashiyama T."/>
            <person name="Nozaki H."/>
        </authorList>
    </citation>
    <scope>NUCLEOTIDE SEQUENCE [LARGE SCALE GENOMIC DNA]</scope>
    <source>
        <strain evidence="2 3">NIES-4479</strain>
    </source>
</reference>
<comment type="caution">
    <text evidence="2">The sequence shown here is derived from an EMBL/GenBank/DDBJ whole genome shotgun (WGS) entry which is preliminary data.</text>
</comment>
<evidence type="ECO:0000313" key="2">
    <source>
        <dbReference type="EMBL" id="GLC53716.1"/>
    </source>
</evidence>
<organism evidence="2 3">
    <name type="scientific">Pleodorina starrii</name>
    <dbReference type="NCBI Taxonomy" id="330485"/>
    <lineage>
        <taxon>Eukaryota</taxon>
        <taxon>Viridiplantae</taxon>
        <taxon>Chlorophyta</taxon>
        <taxon>core chlorophytes</taxon>
        <taxon>Chlorophyceae</taxon>
        <taxon>CS clade</taxon>
        <taxon>Chlamydomonadales</taxon>
        <taxon>Volvocaceae</taxon>
        <taxon>Pleodorina</taxon>
    </lineage>
</organism>
<feature type="region of interest" description="Disordered" evidence="1">
    <location>
        <begin position="94"/>
        <end position="118"/>
    </location>
</feature>
<feature type="region of interest" description="Disordered" evidence="1">
    <location>
        <begin position="321"/>
        <end position="376"/>
    </location>
</feature>
<feature type="compositionally biased region" description="Gly residues" evidence="1">
    <location>
        <begin position="357"/>
        <end position="366"/>
    </location>
</feature>
<gene>
    <name evidence="2" type="primary">PLEST006453</name>
    <name evidence="2" type="ORF">PLESTB_000779600</name>
</gene>
<accession>A0A9W6F2Y1</accession>
<dbReference type="AlphaFoldDB" id="A0A9W6F2Y1"/>
<protein>
    <submittedName>
        <fullName evidence="2">Uncharacterized protein</fullName>
    </submittedName>
</protein>
<keyword evidence="3" id="KW-1185">Reference proteome</keyword>
<sequence>MGAAQSGEEGIVTVVAPGARPATSFAPEDEEVLQGVEKQLTALGAQLRSFQLGPGAGPSAVPAAKAVSGAVAPTTAAAATAAALPPATAAASTSAAISGTSRHRTGSDEPPLLAAAVGPGAAGGGGTGSLSSWGVASGAAAVASSAAAVASGAAAVASSAAAVASGAAAVASGAAAVASGAVANSAAAVGGVAAAAFGGRDWLGLASYMSAGQTPQASADALQLSSDLQADIRTYRLWLRRREEEAARQQAALHRQLAEADVAARAVAARLGSATTSNTRLTGCLESQLGALARGVEALAGRVEAVSEQLAACGEVLGQRQGQAQGQEVEMEDKAAGLGGQEMEEREQGEGPLCGDEGVGGAGGDAVRGQLSQGEG</sequence>
<evidence type="ECO:0000313" key="3">
    <source>
        <dbReference type="Proteomes" id="UP001165080"/>
    </source>
</evidence>
<dbReference type="EMBL" id="BRXU01000008">
    <property type="protein sequence ID" value="GLC53716.1"/>
    <property type="molecule type" value="Genomic_DNA"/>
</dbReference>
<dbReference type="Proteomes" id="UP001165080">
    <property type="component" value="Unassembled WGS sequence"/>
</dbReference>